<protein>
    <submittedName>
        <fullName evidence="3">Amidohydrolase</fullName>
        <ecNumber evidence="3">3.5.-.-</ecNumber>
    </submittedName>
</protein>
<feature type="region of interest" description="Disordered" evidence="1">
    <location>
        <begin position="548"/>
        <end position="569"/>
    </location>
</feature>
<evidence type="ECO:0000313" key="4">
    <source>
        <dbReference type="Proteomes" id="UP001174209"/>
    </source>
</evidence>
<accession>A0ABT8K3G4</accession>
<dbReference type="EMBL" id="JAROCG010000001">
    <property type="protein sequence ID" value="MDN4611533.1"/>
    <property type="molecule type" value="Genomic_DNA"/>
</dbReference>
<dbReference type="Proteomes" id="UP001174209">
    <property type="component" value="Unassembled WGS sequence"/>
</dbReference>
<dbReference type="PANTHER" id="PTHR22642">
    <property type="entry name" value="IMIDAZOLONEPROPIONASE"/>
    <property type="match status" value="1"/>
</dbReference>
<dbReference type="InterPro" id="IPR011059">
    <property type="entry name" value="Metal-dep_hydrolase_composite"/>
</dbReference>
<dbReference type="Gene3D" id="3.20.20.140">
    <property type="entry name" value="Metal-dependent hydrolases"/>
    <property type="match status" value="1"/>
</dbReference>
<evidence type="ECO:0000313" key="3">
    <source>
        <dbReference type="EMBL" id="MDN4611533.1"/>
    </source>
</evidence>
<dbReference type="Pfam" id="PF07969">
    <property type="entry name" value="Amidohydro_3"/>
    <property type="match status" value="1"/>
</dbReference>
<dbReference type="EC" id="3.5.-.-" evidence="3"/>
<dbReference type="Gene3D" id="2.30.40.10">
    <property type="entry name" value="Urease, subunit C, domain 1"/>
    <property type="match status" value="1"/>
</dbReference>
<evidence type="ECO:0000256" key="1">
    <source>
        <dbReference type="SAM" id="MobiDB-lite"/>
    </source>
</evidence>
<dbReference type="PANTHER" id="PTHR22642:SF20">
    <property type="entry name" value="AMIDOHYDROLASE 3 DOMAIN-CONTAINING PROTEIN"/>
    <property type="match status" value="1"/>
</dbReference>
<keyword evidence="4" id="KW-1185">Reference proteome</keyword>
<sequence length="569" mass="61559">MPLQQTAYTNASILTPRGVIKGSILVDGTRIHAVRHDDAGHQGTDRADTARTREVDLGGRFVLPGFVDAHTHLLMLGQSLQKVQLRGASSLAEIQEAVKDARRRNPGAPRILGGGWLYSALDGTAPDRAMLDAAVEDVPVYLDANDLHSVWVNSAALAELGITADTEDPHGGSITRDPETGEATGMLLETAAQQIVWPALARQATDTDRDSWLESAISHYLASGVTSVVDMAVEDNDLQAFLRAEIRHGGELPLRIKGHWFVHRRPTVEENLQQVHRAVELAAQVDSPTLKMAGIKLVLDGVIDSCTAAMKEPYFDGTNGDPIWDREALIPVVAAADAAGLQIAIHAIGDEASDIALDALEAAYAINGPRDRRHRIEHLETVTPENVVRLARLGVVASMQPVHADPAIQHNWQAMLGDDRTDRAYPWVEFIAAGATLALSTDAPTAPHEPLPNMYVAATRKSALDQSLPANLPRYALDLESALHHATRDAAYSCRAERQEGSIEPGFLADFAVLEADPLSEDPIGLLSNQTCLVVVNGVHRYETPSGLLSRREEAHQERIRTPSECSPS</sequence>
<feature type="compositionally biased region" description="Basic and acidic residues" evidence="1">
    <location>
        <begin position="550"/>
        <end position="562"/>
    </location>
</feature>
<gene>
    <name evidence="3" type="ORF">P5G52_11730</name>
</gene>
<reference evidence="3" key="1">
    <citation type="submission" date="2023-06" db="EMBL/GenBank/DDBJ databases">
        <title>MT1 and MT2 Draft Genomes of Novel Species.</title>
        <authorList>
            <person name="Venkateswaran K."/>
        </authorList>
    </citation>
    <scope>NUCLEOTIDE SEQUENCE</scope>
    <source>
        <strain evidence="3">IIF3SC-B10</strain>
    </source>
</reference>
<name>A0ABT8K3G4_9MICC</name>
<evidence type="ECO:0000259" key="2">
    <source>
        <dbReference type="Pfam" id="PF07969"/>
    </source>
</evidence>
<dbReference type="InterPro" id="IPR033932">
    <property type="entry name" value="YtcJ-like"/>
</dbReference>
<dbReference type="CDD" id="cd01300">
    <property type="entry name" value="YtcJ_like"/>
    <property type="match status" value="1"/>
</dbReference>
<dbReference type="Gene3D" id="3.10.310.70">
    <property type="match status" value="1"/>
</dbReference>
<dbReference type="InterPro" id="IPR013108">
    <property type="entry name" value="Amidohydro_3"/>
</dbReference>
<keyword evidence="3" id="KW-0378">Hydrolase</keyword>
<dbReference type="SUPFAM" id="SSF51338">
    <property type="entry name" value="Composite domain of metallo-dependent hydrolases"/>
    <property type="match status" value="1"/>
</dbReference>
<proteinExistence type="predicted"/>
<comment type="caution">
    <text evidence="3">The sequence shown here is derived from an EMBL/GenBank/DDBJ whole genome shotgun (WGS) entry which is preliminary data.</text>
</comment>
<feature type="domain" description="Amidohydrolase 3" evidence="2">
    <location>
        <begin position="53"/>
        <end position="539"/>
    </location>
</feature>
<organism evidence="3 4">
    <name type="scientific">Arthrobacter burdickii</name>
    <dbReference type="NCBI Taxonomy" id="3035920"/>
    <lineage>
        <taxon>Bacteria</taxon>
        <taxon>Bacillati</taxon>
        <taxon>Actinomycetota</taxon>
        <taxon>Actinomycetes</taxon>
        <taxon>Micrococcales</taxon>
        <taxon>Micrococcaceae</taxon>
        <taxon>Arthrobacter</taxon>
    </lineage>
</organism>
<dbReference type="SUPFAM" id="SSF51556">
    <property type="entry name" value="Metallo-dependent hydrolases"/>
    <property type="match status" value="1"/>
</dbReference>
<dbReference type="InterPro" id="IPR032466">
    <property type="entry name" value="Metal_Hydrolase"/>
</dbReference>
<dbReference type="RefSeq" id="WP_301227562.1">
    <property type="nucleotide sequence ID" value="NZ_JAROCG010000001.1"/>
</dbReference>
<dbReference type="GO" id="GO:0016787">
    <property type="term" value="F:hydrolase activity"/>
    <property type="evidence" value="ECO:0007669"/>
    <property type="project" value="UniProtKB-KW"/>
</dbReference>